<sequence length="305" mass="33991">MHNKQSQWPSCMTKPPPYSPGLEVSHMSDPGMEVHSNLVELRARECNTNELDAAYNPASNDRQWPQQSSSRVPEVPEPSHQHTDLHQDDQHRSHTRRHELDGGPPSDNHFNQSHRSSVNWNQAPNAESPGDRSSQTIYRSMATIASVIVAAGVGSSIGAYYSGYSSGKSSVDCSPTFPYTPLPPEQVLSLNSSCPSNIRVESSPVELFRCLEHTDLAGFHDITAFLAYTVQSYIEACVTLNLMNGSTRKAVSTSIDMSGAYREYRANCWLRSEFSKEDLVTYEDRTVVYLVIPVWILFSDYGLSI</sequence>
<reference evidence="2" key="1">
    <citation type="journal article" date="2020" name="Stud. Mycol.">
        <title>101 Dothideomycetes genomes: a test case for predicting lifestyles and emergence of pathogens.</title>
        <authorList>
            <person name="Haridas S."/>
            <person name="Albert R."/>
            <person name="Binder M."/>
            <person name="Bloem J."/>
            <person name="Labutti K."/>
            <person name="Salamov A."/>
            <person name="Andreopoulos B."/>
            <person name="Baker S."/>
            <person name="Barry K."/>
            <person name="Bills G."/>
            <person name="Bluhm B."/>
            <person name="Cannon C."/>
            <person name="Castanera R."/>
            <person name="Culley D."/>
            <person name="Daum C."/>
            <person name="Ezra D."/>
            <person name="Gonzalez J."/>
            <person name="Henrissat B."/>
            <person name="Kuo A."/>
            <person name="Liang C."/>
            <person name="Lipzen A."/>
            <person name="Lutzoni F."/>
            <person name="Magnuson J."/>
            <person name="Mondo S."/>
            <person name="Nolan M."/>
            <person name="Ohm R."/>
            <person name="Pangilinan J."/>
            <person name="Park H.-J."/>
            <person name="Ramirez L."/>
            <person name="Alfaro M."/>
            <person name="Sun H."/>
            <person name="Tritt A."/>
            <person name="Yoshinaga Y."/>
            <person name="Zwiers L.-H."/>
            <person name="Turgeon B."/>
            <person name="Goodwin S."/>
            <person name="Spatafora J."/>
            <person name="Crous P."/>
            <person name="Grigoriev I."/>
        </authorList>
    </citation>
    <scope>NUCLEOTIDE SEQUENCE</scope>
    <source>
        <strain evidence="2">CBS 107.79</strain>
    </source>
</reference>
<evidence type="ECO:0000256" key="1">
    <source>
        <dbReference type="SAM" id="MobiDB-lite"/>
    </source>
</evidence>
<dbReference type="AlphaFoldDB" id="A0A6A5VNW6"/>
<proteinExistence type="predicted"/>
<feature type="compositionally biased region" description="Polar residues" evidence="1">
    <location>
        <begin position="108"/>
        <end position="134"/>
    </location>
</feature>
<gene>
    <name evidence="2" type="ORF">BU23DRAFT_563596</name>
</gene>
<organism evidence="2 3">
    <name type="scientific">Bimuria novae-zelandiae CBS 107.79</name>
    <dbReference type="NCBI Taxonomy" id="1447943"/>
    <lineage>
        <taxon>Eukaryota</taxon>
        <taxon>Fungi</taxon>
        <taxon>Dikarya</taxon>
        <taxon>Ascomycota</taxon>
        <taxon>Pezizomycotina</taxon>
        <taxon>Dothideomycetes</taxon>
        <taxon>Pleosporomycetidae</taxon>
        <taxon>Pleosporales</taxon>
        <taxon>Massarineae</taxon>
        <taxon>Didymosphaeriaceae</taxon>
        <taxon>Bimuria</taxon>
    </lineage>
</organism>
<accession>A0A6A5VNW6</accession>
<evidence type="ECO:0000313" key="2">
    <source>
        <dbReference type="EMBL" id="KAF1979413.1"/>
    </source>
</evidence>
<feature type="region of interest" description="Disordered" evidence="1">
    <location>
        <begin position="1"/>
        <end position="36"/>
    </location>
</feature>
<feature type="compositionally biased region" description="Polar residues" evidence="1">
    <location>
        <begin position="1"/>
        <end position="10"/>
    </location>
</feature>
<protein>
    <submittedName>
        <fullName evidence="2">Uncharacterized protein</fullName>
    </submittedName>
</protein>
<feature type="region of interest" description="Disordered" evidence="1">
    <location>
        <begin position="50"/>
        <end position="134"/>
    </location>
</feature>
<keyword evidence="3" id="KW-1185">Reference proteome</keyword>
<dbReference type="Proteomes" id="UP000800036">
    <property type="component" value="Unassembled WGS sequence"/>
</dbReference>
<dbReference type="EMBL" id="ML976658">
    <property type="protein sequence ID" value="KAF1979413.1"/>
    <property type="molecule type" value="Genomic_DNA"/>
</dbReference>
<evidence type="ECO:0000313" key="3">
    <source>
        <dbReference type="Proteomes" id="UP000800036"/>
    </source>
</evidence>
<name>A0A6A5VNW6_9PLEO</name>
<feature type="compositionally biased region" description="Basic and acidic residues" evidence="1">
    <location>
        <begin position="77"/>
        <end position="92"/>
    </location>
</feature>
<dbReference type="OrthoDB" id="5358884at2759"/>
<feature type="compositionally biased region" description="Polar residues" evidence="1">
    <location>
        <begin position="57"/>
        <end position="67"/>
    </location>
</feature>